<dbReference type="Gene3D" id="2.60.40.1120">
    <property type="entry name" value="Carboxypeptidase-like, regulatory domain"/>
    <property type="match status" value="1"/>
</dbReference>
<dbReference type="Pfam" id="PF13620">
    <property type="entry name" value="CarboxypepD_reg"/>
    <property type="match status" value="1"/>
</dbReference>
<feature type="signal peptide" evidence="7">
    <location>
        <begin position="1"/>
        <end position="23"/>
    </location>
</feature>
<dbReference type="SUPFAM" id="SSF49478">
    <property type="entry name" value="Cna protein B-type domain"/>
    <property type="match status" value="1"/>
</dbReference>
<dbReference type="Proteomes" id="UP000284057">
    <property type="component" value="Unassembled WGS sequence"/>
</dbReference>
<proteinExistence type="inferred from homology"/>
<dbReference type="AlphaFoldDB" id="A0A418KY66"/>
<evidence type="ECO:0000256" key="7">
    <source>
        <dbReference type="SAM" id="SignalP"/>
    </source>
</evidence>
<dbReference type="EMBL" id="QUAL01000008">
    <property type="protein sequence ID" value="RIQ37354.1"/>
    <property type="molecule type" value="Genomic_DNA"/>
</dbReference>
<keyword evidence="6" id="KW-0812">Transmembrane</keyword>
<dbReference type="Pfam" id="PF17210">
    <property type="entry name" value="SdrD_B"/>
    <property type="match status" value="1"/>
</dbReference>
<evidence type="ECO:0000256" key="6">
    <source>
        <dbReference type="SAM" id="Phobius"/>
    </source>
</evidence>
<organism evidence="9 10">
    <name type="scientific">Jiangella rhizosphaerae</name>
    <dbReference type="NCBI Taxonomy" id="2293569"/>
    <lineage>
        <taxon>Bacteria</taxon>
        <taxon>Bacillati</taxon>
        <taxon>Actinomycetota</taxon>
        <taxon>Actinomycetes</taxon>
        <taxon>Jiangellales</taxon>
        <taxon>Jiangellaceae</taxon>
        <taxon>Jiangella</taxon>
    </lineage>
</organism>
<feature type="compositionally biased region" description="Pro residues" evidence="5">
    <location>
        <begin position="440"/>
        <end position="450"/>
    </location>
</feature>
<comment type="similarity">
    <text evidence="2">Belongs to the serine-aspartate repeat-containing protein (SDr) family.</text>
</comment>
<feature type="domain" description="SD-repeat containing protein B" evidence="8">
    <location>
        <begin position="249"/>
        <end position="301"/>
    </location>
</feature>
<dbReference type="InterPro" id="IPR033764">
    <property type="entry name" value="Sdr_B"/>
</dbReference>
<evidence type="ECO:0000313" key="10">
    <source>
        <dbReference type="Proteomes" id="UP000284057"/>
    </source>
</evidence>
<evidence type="ECO:0000259" key="8">
    <source>
        <dbReference type="Pfam" id="PF17210"/>
    </source>
</evidence>
<evidence type="ECO:0000256" key="5">
    <source>
        <dbReference type="SAM" id="MobiDB-lite"/>
    </source>
</evidence>
<feature type="compositionally biased region" description="Pro residues" evidence="5">
    <location>
        <begin position="412"/>
        <end position="430"/>
    </location>
</feature>
<reference evidence="9 10" key="1">
    <citation type="submission" date="2018-09" db="EMBL/GenBank/DDBJ databases">
        <title>Isolation, diversity and antifungal activity of actinobacteria from wheat.</title>
        <authorList>
            <person name="Han C."/>
        </authorList>
    </citation>
    <scope>NUCLEOTIDE SEQUENCE [LARGE SCALE GENOMIC DNA]</scope>
    <source>
        <strain evidence="9 10">NEAU-YY265</strain>
    </source>
</reference>
<evidence type="ECO:0000256" key="4">
    <source>
        <dbReference type="ARBA" id="ARBA00022729"/>
    </source>
</evidence>
<feature type="transmembrane region" description="Helical" evidence="6">
    <location>
        <begin position="462"/>
        <end position="483"/>
    </location>
</feature>
<accession>A0A418KY66</accession>
<keyword evidence="4 7" id="KW-0732">Signal</keyword>
<gene>
    <name evidence="9" type="ORF">DY240_00765</name>
</gene>
<dbReference type="PANTHER" id="PTHR36108">
    <property type="entry name" value="COLOSSIN-B-RELATED"/>
    <property type="match status" value="1"/>
</dbReference>
<feature type="region of interest" description="Disordered" evidence="5">
    <location>
        <begin position="358"/>
        <end position="463"/>
    </location>
</feature>
<feature type="chain" id="PRO_5019471855" description="SD-repeat containing protein B domain-containing protein" evidence="7">
    <location>
        <begin position="24"/>
        <end position="489"/>
    </location>
</feature>
<keyword evidence="10" id="KW-1185">Reference proteome</keyword>
<dbReference type="SUPFAM" id="SSF49464">
    <property type="entry name" value="Carboxypeptidase regulatory domain-like"/>
    <property type="match status" value="1"/>
</dbReference>
<evidence type="ECO:0000313" key="9">
    <source>
        <dbReference type="EMBL" id="RIQ37354.1"/>
    </source>
</evidence>
<keyword evidence="6" id="KW-0472">Membrane</keyword>
<dbReference type="GO" id="GO:0005576">
    <property type="term" value="C:extracellular region"/>
    <property type="evidence" value="ECO:0007669"/>
    <property type="project" value="UniProtKB-SubCell"/>
</dbReference>
<evidence type="ECO:0000256" key="3">
    <source>
        <dbReference type="ARBA" id="ARBA00022525"/>
    </source>
</evidence>
<keyword evidence="3" id="KW-0964">Secreted</keyword>
<comment type="caution">
    <text evidence="9">The sequence shown here is derived from an EMBL/GenBank/DDBJ whole genome shotgun (WGS) entry which is preliminary data.</text>
</comment>
<dbReference type="InterPro" id="IPR013783">
    <property type="entry name" value="Ig-like_fold"/>
</dbReference>
<dbReference type="GO" id="GO:0005975">
    <property type="term" value="P:carbohydrate metabolic process"/>
    <property type="evidence" value="ECO:0007669"/>
    <property type="project" value="UniProtKB-ARBA"/>
</dbReference>
<dbReference type="Gene3D" id="2.60.40.10">
    <property type="entry name" value="Immunoglobulins"/>
    <property type="match status" value="1"/>
</dbReference>
<evidence type="ECO:0000256" key="1">
    <source>
        <dbReference type="ARBA" id="ARBA00004613"/>
    </source>
</evidence>
<feature type="region of interest" description="Disordered" evidence="5">
    <location>
        <begin position="324"/>
        <end position="346"/>
    </location>
</feature>
<comment type="subcellular location">
    <subcellularLocation>
        <location evidence="1">Secreted</location>
    </subcellularLocation>
</comment>
<keyword evidence="6" id="KW-1133">Transmembrane helix</keyword>
<dbReference type="PANTHER" id="PTHR36108:SF13">
    <property type="entry name" value="COLOSSIN-B-RELATED"/>
    <property type="match status" value="1"/>
</dbReference>
<dbReference type="InterPro" id="IPR008969">
    <property type="entry name" value="CarboxyPept-like_regulatory"/>
</dbReference>
<sequence length="489" mass="48347">MRAAAVAAVTAVLTLAVAGTAQAEASYGEITLSGGGGAYSGTVTLAPGFPATTFTSDSRASATVPSGASNWLSAATPWGEVFGSSQGRPYLNLRPAADAAGSPSTTTYVFDTPTPAGGWGFALGDIDSDIAVVTATDADGAPVSGADLGFEGAFNYCDASPRPSGVCSSGPPAGGDGFDLPSSSVGAADVTLTGHGPDTGGASGWFRPSVALSSLTIAFEWQTGFPVYHTWFATELRAVSGTVTLDGTTPQAGVEITLTGPSGEVVATVTTGDDGSYEFAGIAPGDYEVVVTVPDGLTAVGPADRPADVVTEDATGVDFDLTAGEPEPEVFDVPGTVTDPDGEPVPDADVVLETPDGGEVAETTTDEDGDFVLPDVPGGDYQLIVTPPGGSPTELPVTVPVEEPLEITADPAPTPTPTPSPTSSPSPTPTSSPTAEPSPTASPSPSPSPTDEPGEELPDTGAGAATGAVAVLMVAAGAAAFAVRRRVTG</sequence>
<evidence type="ECO:0000256" key="2">
    <source>
        <dbReference type="ARBA" id="ARBA00007257"/>
    </source>
</evidence>
<name>A0A418KY66_9ACTN</name>
<protein>
    <recommendedName>
        <fullName evidence="8">SD-repeat containing protein B domain-containing protein</fullName>
    </recommendedName>
</protein>